<gene>
    <name evidence="3" type="ORF">WJX74_010387</name>
</gene>
<feature type="compositionally biased region" description="Polar residues" evidence="1">
    <location>
        <begin position="325"/>
        <end position="336"/>
    </location>
</feature>
<organism evidence="3 4">
    <name type="scientific">Apatococcus lobatus</name>
    <dbReference type="NCBI Taxonomy" id="904363"/>
    <lineage>
        <taxon>Eukaryota</taxon>
        <taxon>Viridiplantae</taxon>
        <taxon>Chlorophyta</taxon>
        <taxon>core chlorophytes</taxon>
        <taxon>Trebouxiophyceae</taxon>
        <taxon>Chlorellales</taxon>
        <taxon>Chlorellaceae</taxon>
        <taxon>Apatococcus</taxon>
    </lineage>
</organism>
<evidence type="ECO:0000256" key="1">
    <source>
        <dbReference type="SAM" id="MobiDB-lite"/>
    </source>
</evidence>
<accession>A0AAW1RZ54</accession>
<dbReference type="Proteomes" id="UP001438707">
    <property type="component" value="Unassembled WGS sequence"/>
</dbReference>
<evidence type="ECO:0000313" key="3">
    <source>
        <dbReference type="EMBL" id="KAK9839138.1"/>
    </source>
</evidence>
<protein>
    <recommendedName>
        <fullName evidence="2">FAD dependent oxidoreductase domain-containing protein</fullName>
    </recommendedName>
</protein>
<dbReference type="EMBL" id="JALJOS010000005">
    <property type="protein sequence ID" value="KAK9839138.1"/>
    <property type="molecule type" value="Genomic_DNA"/>
</dbReference>
<dbReference type="GO" id="GO:0005737">
    <property type="term" value="C:cytoplasm"/>
    <property type="evidence" value="ECO:0007669"/>
    <property type="project" value="TreeGrafter"/>
</dbReference>
<feature type="region of interest" description="Disordered" evidence="1">
    <location>
        <begin position="305"/>
        <end position="342"/>
    </location>
</feature>
<feature type="domain" description="FAD dependent oxidoreductase" evidence="2">
    <location>
        <begin position="48"/>
        <end position="462"/>
    </location>
</feature>
<comment type="caution">
    <text evidence="3">The sequence shown here is derived from an EMBL/GenBank/DDBJ whole genome shotgun (WGS) entry which is preliminary data.</text>
</comment>
<dbReference type="InterPro" id="IPR036188">
    <property type="entry name" value="FAD/NAD-bd_sf"/>
</dbReference>
<dbReference type="Gene3D" id="3.50.50.60">
    <property type="entry name" value="FAD/NAD(P)-binding domain"/>
    <property type="match status" value="1"/>
</dbReference>
<dbReference type="SUPFAM" id="SSF51971">
    <property type="entry name" value="Nucleotide-binding domain"/>
    <property type="match status" value="1"/>
</dbReference>
<dbReference type="PANTHER" id="PTHR13847">
    <property type="entry name" value="SARCOSINE DEHYDROGENASE-RELATED"/>
    <property type="match status" value="1"/>
</dbReference>
<dbReference type="AlphaFoldDB" id="A0AAW1RZ54"/>
<dbReference type="PANTHER" id="PTHR13847:SF261">
    <property type="entry name" value="FAD-DEPENDENT OXIDOREDUCTASE FAMILY PROTEIN"/>
    <property type="match status" value="1"/>
</dbReference>
<dbReference type="InterPro" id="IPR006076">
    <property type="entry name" value="FAD-dep_OxRdtase"/>
</dbReference>
<evidence type="ECO:0000313" key="4">
    <source>
        <dbReference type="Proteomes" id="UP001438707"/>
    </source>
</evidence>
<proteinExistence type="predicted"/>
<name>A0AAW1RZ54_9CHLO</name>
<dbReference type="Pfam" id="PF01266">
    <property type="entry name" value="DAO"/>
    <property type="match status" value="1"/>
</dbReference>
<reference evidence="3 4" key="1">
    <citation type="journal article" date="2024" name="Nat. Commun.">
        <title>Phylogenomics reveals the evolutionary origins of lichenization in chlorophyte algae.</title>
        <authorList>
            <person name="Puginier C."/>
            <person name="Libourel C."/>
            <person name="Otte J."/>
            <person name="Skaloud P."/>
            <person name="Haon M."/>
            <person name="Grisel S."/>
            <person name="Petersen M."/>
            <person name="Berrin J.G."/>
            <person name="Delaux P.M."/>
            <person name="Dal Grande F."/>
            <person name="Keller J."/>
        </authorList>
    </citation>
    <scope>NUCLEOTIDE SEQUENCE [LARGE SCALE GENOMIC DNA]</scope>
    <source>
        <strain evidence="3 4">SAG 2145</strain>
    </source>
</reference>
<evidence type="ECO:0000259" key="2">
    <source>
        <dbReference type="Pfam" id="PF01266"/>
    </source>
</evidence>
<keyword evidence="4" id="KW-1185">Reference proteome</keyword>
<dbReference type="Gene3D" id="3.30.9.10">
    <property type="entry name" value="D-Amino Acid Oxidase, subunit A, domain 2"/>
    <property type="match status" value="1"/>
</dbReference>
<sequence length="489" mass="51121">MLIRSLQSATLATTSKRSVGPRTTVCCTRLPSRRRPPACQAAGASRRYAVVGAGFAGAAAAWHLMEQSSRLGPTEIHLYDVAGLAGGASGAAAGLLHPFSPTGKVLWKGEEAMQAALQLVAAAEAAASRAGCQDLFVWRQSMVRLAATAKQSRQFEKACKQLQQQRQAGAVQSIAASPITVAEARDLLPGLSSSAFDTADLPEGSVAGLLIQGGLVLHPSKYIRAVWEATKQMAEDAKYACRAELHAPLQVHSLEWLQQEHGPFNAVLCAAGAAAGMLPEIGKALPVDLCQGYILDLELPCTHAQAEHQGGGGGSSSSKVDADSSRLSSARQQNPPSLLGGTYLAMQGPGSLAAGATKRSGLTSAQALAACSSPSNSSTHQDRPDVAALRTSANARMPELESWRLASVRSGVRAMPGRTPQGAMPYAGLLPLSNGSNRWWLVGGLGARGLVYHAWIGQLLASAILEGSDASIPMELRRWQLTSYPSNVI</sequence>